<gene>
    <name evidence="1" type="ORF">POI8812_02691</name>
</gene>
<name>A0A2R8AE72_9RHOB</name>
<evidence type="ECO:0008006" key="3">
    <source>
        <dbReference type="Google" id="ProtNLM"/>
    </source>
</evidence>
<dbReference type="Gene3D" id="3.40.630.30">
    <property type="match status" value="1"/>
</dbReference>
<dbReference type="EMBL" id="OMKW01000003">
    <property type="protein sequence ID" value="SPF30355.1"/>
    <property type="molecule type" value="Genomic_DNA"/>
</dbReference>
<sequence>MKVLACDPATPEAISILEQSWAFLDARFPPEERFRLDLENLRASNVTFFLCTEAGMAVGCAAFAQQGEDWG</sequence>
<protein>
    <recommendedName>
        <fullName evidence="3">N-acetyltransferase domain-containing protein</fullName>
    </recommendedName>
</protein>
<dbReference type="Proteomes" id="UP000244932">
    <property type="component" value="Unassembled WGS sequence"/>
</dbReference>
<organism evidence="1 2">
    <name type="scientific">Pontivivens insulae</name>
    <dbReference type="NCBI Taxonomy" id="1639689"/>
    <lineage>
        <taxon>Bacteria</taxon>
        <taxon>Pseudomonadati</taxon>
        <taxon>Pseudomonadota</taxon>
        <taxon>Alphaproteobacteria</taxon>
        <taxon>Rhodobacterales</taxon>
        <taxon>Paracoccaceae</taxon>
        <taxon>Pontivivens</taxon>
    </lineage>
</organism>
<dbReference type="AlphaFoldDB" id="A0A2R8AE72"/>
<evidence type="ECO:0000313" key="1">
    <source>
        <dbReference type="EMBL" id="SPF30355.1"/>
    </source>
</evidence>
<accession>A0A2R8AE72</accession>
<proteinExistence type="predicted"/>
<reference evidence="1 2" key="1">
    <citation type="submission" date="2018-03" db="EMBL/GenBank/DDBJ databases">
        <authorList>
            <person name="Keele B.F."/>
        </authorList>
    </citation>
    <scope>NUCLEOTIDE SEQUENCE [LARGE SCALE GENOMIC DNA]</scope>
    <source>
        <strain evidence="1 2">CeCT 8812</strain>
    </source>
</reference>
<evidence type="ECO:0000313" key="2">
    <source>
        <dbReference type="Proteomes" id="UP000244932"/>
    </source>
</evidence>
<dbReference type="RefSeq" id="WP_162844915.1">
    <property type="nucleotide sequence ID" value="NZ_OMKW01000003.1"/>
</dbReference>
<keyword evidence="2" id="KW-1185">Reference proteome</keyword>